<feature type="compositionally biased region" description="Low complexity" evidence="1">
    <location>
        <begin position="30"/>
        <end position="41"/>
    </location>
</feature>
<feature type="chain" id="PRO_5021310365" evidence="2">
    <location>
        <begin position="23"/>
        <end position="91"/>
    </location>
</feature>
<keyword evidence="4" id="KW-1185">Reference proteome</keyword>
<comment type="caution">
    <text evidence="3">The sequence shown here is derived from an EMBL/GenBank/DDBJ whole genome shotgun (WGS) entry which is preliminary data.</text>
</comment>
<proteinExistence type="predicted"/>
<evidence type="ECO:0000256" key="2">
    <source>
        <dbReference type="SAM" id="SignalP"/>
    </source>
</evidence>
<gene>
    <name evidence="3" type="ORF">EAH73_13065</name>
</gene>
<feature type="region of interest" description="Disordered" evidence="1">
    <location>
        <begin position="17"/>
        <end position="91"/>
    </location>
</feature>
<evidence type="ECO:0000313" key="3">
    <source>
        <dbReference type="EMBL" id="TPG65400.1"/>
    </source>
</evidence>
<dbReference type="RefSeq" id="WP_140467237.1">
    <property type="nucleotide sequence ID" value="NZ_RCYZ01000005.1"/>
</dbReference>
<dbReference type="EMBL" id="RCYZ01000005">
    <property type="protein sequence ID" value="TPG65400.1"/>
    <property type="molecule type" value="Genomic_DNA"/>
</dbReference>
<reference evidence="3 4" key="1">
    <citation type="journal article" date="2019" name="Environ. Microbiol.">
        <title>Species interactions and distinct microbial communities in high Arctic permafrost affected cryosols are associated with the CH4 and CO2 gas fluxes.</title>
        <authorList>
            <person name="Altshuler I."/>
            <person name="Hamel J."/>
            <person name="Turney S."/>
            <person name="Magnuson E."/>
            <person name="Levesque R."/>
            <person name="Greer C."/>
            <person name="Whyte L.G."/>
        </authorList>
    </citation>
    <scope>NUCLEOTIDE SEQUENCE [LARGE SCALE GENOMIC DNA]</scope>
    <source>
        <strain evidence="3 4">S9.2P</strain>
    </source>
</reference>
<feature type="signal peptide" evidence="2">
    <location>
        <begin position="1"/>
        <end position="22"/>
    </location>
</feature>
<name>A0A502GVZ5_9BACT</name>
<accession>A0A502GVZ5</accession>
<evidence type="ECO:0000256" key="1">
    <source>
        <dbReference type="SAM" id="MobiDB-lite"/>
    </source>
</evidence>
<dbReference type="OrthoDB" id="9922167at2"/>
<evidence type="ECO:0000313" key="4">
    <source>
        <dbReference type="Proteomes" id="UP000317646"/>
    </source>
</evidence>
<organism evidence="3 4">
    <name type="scientific">Hymenobacter nivis</name>
    <dbReference type="NCBI Taxonomy" id="1850093"/>
    <lineage>
        <taxon>Bacteria</taxon>
        <taxon>Pseudomonadati</taxon>
        <taxon>Bacteroidota</taxon>
        <taxon>Cytophagia</taxon>
        <taxon>Cytophagales</taxon>
        <taxon>Hymenobacteraceae</taxon>
        <taxon>Hymenobacter</taxon>
    </lineage>
</organism>
<dbReference type="Proteomes" id="UP000317646">
    <property type="component" value="Unassembled WGS sequence"/>
</dbReference>
<sequence length="91" mass="9356">MKTALTLITGLALASWGPPARAQTAPAKPPRSAAPAAAPLPKVTGAAAREPSAYQGPHVVKDTKALGQKFIRNSRPANAPVGSKPRPVKEE</sequence>
<keyword evidence="2" id="KW-0732">Signal</keyword>
<dbReference type="AlphaFoldDB" id="A0A502GVZ5"/>
<protein>
    <submittedName>
        <fullName evidence="3">Uncharacterized protein</fullName>
    </submittedName>
</protein>